<evidence type="ECO:0000313" key="3">
    <source>
        <dbReference type="EMBL" id="EJK43653.1"/>
    </source>
</evidence>
<sequence length="359" mass="38052">MAGDAEGGDGGGTRSYFIRVREHGRAGEEDGRTTDAAPAGSSRHESDRVPPGGAAFGGVTSSNACRDALVSCRDPSDGRLDRDAYVRFVNELSGDAFTSFQYDESGGSTRKRGGGPFIICDAFLYAGGADAGSDPSRDAQQEAYLSRLCLGVERAIDEAMQEPAVTGRPTAEPTASPTTEQPTASPAVVLTAAVPLSSQVVVSEAGDTPASGGFADGRGPPSGKVAYAATRNLTSFLIATLVTIMVCLAAFVTYTRRRVLRRMRRELEDDAAKMKGKKERRRRGRRRRTGEEEEENSGVIHDVESQTSQDNTAAGSAEFSEMEGHDCDSNCIREEEREVGVSGIGARTQEGATKVQPVV</sequence>
<name>K0QY44_THAOC</name>
<comment type="caution">
    <text evidence="3">The sequence shown here is derived from an EMBL/GenBank/DDBJ whole genome shotgun (WGS) entry which is preliminary data.</text>
</comment>
<feature type="region of interest" description="Disordered" evidence="1">
    <location>
        <begin position="161"/>
        <end position="184"/>
    </location>
</feature>
<feature type="compositionally biased region" description="Basic and acidic residues" evidence="1">
    <location>
        <begin position="19"/>
        <end position="33"/>
    </location>
</feature>
<dbReference type="Proteomes" id="UP000266841">
    <property type="component" value="Unassembled WGS sequence"/>
</dbReference>
<reference evidence="3 4" key="1">
    <citation type="journal article" date="2012" name="Genome Biol.">
        <title>Genome and low-iron response of an oceanic diatom adapted to chronic iron limitation.</title>
        <authorList>
            <person name="Lommer M."/>
            <person name="Specht M."/>
            <person name="Roy A.S."/>
            <person name="Kraemer L."/>
            <person name="Andreson R."/>
            <person name="Gutowska M.A."/>
            <person name="Wolf J."/>
            <person name="Bergner S.V."/>
            <person name="Schilhabel M.B."/>
            <person name="Klostermeier U.C."/>
            <person name="Beiko R.G."/>
            <person name="Rosenstiel P."/>
            <person name="Hippler M."/>
            <person name="Laroche J."/>
        </authorList>
    </citation>
    <scope>NUCLEOTIDE SEQUENCE [LARGE SCALE GENOMIC DNA]</scope>
    <source>
        <strain evidence="3 4">CCMP1005</strain>
    </source>
</reference>
<gene>
    <name evidence="3" type="ORF">THAOC_37882</name>
</gene>
<proteinExistence type="predicted"/>
<dbReference type="AlphaFoldDB" id="K0QY44"/>
<evidence type="ECO:0000256" key="2">
    <source>
        <dbReference type="SAM" id="Phobius"/>
    </source>
</evidence>
<dbReference type="EMBL" id="AGNL01050814">
    <property type="protein sequence ID" value="EJK43653.1"/>
    <property type="molecule type" value="Genomic_DNA"/>
</dbReference>
<feature type="compositionally biased region" description="Polar residues" evidence="1">
    <location>
        <begin position="305"/>
        <end position="314"/>
    </location>
</feature>
<evidence type="ECO:0000313" key="4">
    <source>
        <dbReference type="Proteomes" id="UP000266841"/>
    </source>
</evidence>
<feature type="compositionally biased region" description="Low complexity" evidence="1">
    <location>
        <begin position="169"/>
        <end position="184"/>
    </location>
</feature>
<keyword evidence="2" id="KW-0472">Membrane</keyword>
<feature type="region of interest" description="Disordered" evidence="1">
    <location>
        <begin position="270"/>
        <end position="359"/>
    </location>
</feature>
<keyword evidence="2" id="KW-1133">Transmembrane helix</keyword>
<keyword evidence="4" id="KW-1185">Reference proteome</keyword>
<accession>K0QY44</accession>
<feature type="compositionally biased region" description="Basic residues" evidence="1">
    <location>
        <begin position="274"/>
        <end position="288"/>
    </location>
</feature>
<keyword evidence="2" id="KW-0812">Transmembrane</keyword>
<feature type="region of interest" description="Disordered" evidence="1">
    <location>
        <begin position="1"/>
        <end position="58"/>
    </location>
</feature>
<feature type="compositionally biased region" description="Basic and acidic residues" evidence="1">
    <location>
        <begin position="322"/>
        <end position="339"/>
    </location>
</feature>
<protein>
    <submittedName>
        <fullName evidence="3">Uncharacterized protein</fullName>
    </submittedName>
</protein>
<feature type="transmembrane region" description="Helical" evidence="2">
    <location>
        <begin position="236"/>
        <end position="255"/>
    </location>
</feature>
<evidence type="ECO:0000256" key="1">
    <source>
        <dbReference type="SAM" id="MobiDB-lite"/>
    </source>
</evidence>
<organism evidence="3 4">
    <name type="scientific">Thalassiosira oceanica</name>
    <name type="common">Marine diatom</name>
    <dbReference type="NCBI Taxonomy" id="159749"/>
    <lineage>
        <taxon>Eukaryota</taxon>
        <taxon>Sar</taxon>
        <taxon>Stramenopiles</taxon>
        <taxon>Ochrophyta</taxon>
        <taxon>Bacillariophyta</taxon>
        <taxon>Coscinodiscophyceae</taxon>
        <taxon>Thalassiosirophycidae</taxon>
        <taxon>Thalassiosirales</taxon>
        <taxon>Thalassiosiraceae</taxon>
        <taxon>Thalassiosira</taxon>
    </lineage>
</organism>